<gene>
    <name evidence="1" type="ORF">FB388_1474</name>
</gene>
<name>A0A543GDF6_9PSEU</name>
<proteinExistence type="predicted"/>
<dbReference type="EMBL" id="VFPH01000001">
    <property type="protein sequence ID" value="TQM44112.1"/>
    <property type="molecule type" value="Genomic_DNA"/>
</dbReference>
<dbReference type="RefSeq" id="WP_170225511.1">
    <property type="nucleotide sequence ID" value="NZ_VFPH01000001.1"/>
</dbReference>
<organism evidence="1 2">
    <name type="scientific">Pseudonocardia cypriaca</name>
    <dbReference type="NCBI Taxonomy" id="882449"/>
    <lineage>
        <taxon>Bacteria</taxon>
        <taxon>Bacillati</taxon>
        <taxon>Actinomycetota</taxon>
        <taxon>Actinomycetes</taxon>
        <taxon>Pseudonocardiales</taxon>
        <taxon>Pseudonocardiaceae</taxon>
        <taxon>Pseudonocardia</taxon>
    </lineage>
</organism>
<keyword evidence="2" id="KW-1185">Reference proteome</keyword>
<reference evidence="1 2" key="1">
    <citation type="submission" date="2019-06" db="EMBL/GenBank/DDBJ databases">
        <title>Sequencing the genomes of 1000 actinobacteria strains.</title>
        <authorList>
            <person name="Klenk H.-P."/>
        </authorList>
    </citation>
    <scope>NUCLEOTIDE SEQUENCE [LARGE SCALE GENOMIC DNA]</scope>
    <source>
        <strain evidence="1 2">DSM 45511</strain>
    </source>
</reference>
<evidence type="ECO:0000313" key="1">
    <source>
        <dbReference type="EMBL" id="TQM44112.1"/>
    </source>
</evidence>
<protein>
    <submittedName>
        <fullName evidence="1">Uncharacterized protein</fullName>
    </submittedName>
</protein>
<evidence type="ECO:0000313" key="2">
    <source>
        <dbReference type="Proteomes" id="UP000319818"/>
    </source>
</evidence>
<sequence>MNAAELIRRCRAEACLAVRAALAIATAERQINKLQAIHNRQEPTGSHARKAN</sequence>
<comment type="caution">
    <text evidence="1">The sequence shown here is derived from an EMBL/GenBank/DDBJ whole genome shotgun (WGS) entry which is preliminary data.</text>
</comment>
<accession>A0A543GDF6</accession>
<dbReference type="AlphaFoldDB" id="A0A543GDF6"/>
<dbReference type="Proteomes" id="UP000319818">
    <property type="component" value="Unassembled WGS sequence"/>
</dbReference>